<organism evidence="2 3">
    <name type="scientific">Cyphomyrmex costatus</name>
    <dbReference type="NCBI Taxonomy" id="456900"/>
    <lineage>
        <taxon>Eukaryota</taxon>
        <taxon>Metazoa</taxon>
        <taxon>Ecdysozoa</taxon>
        <taxon>Arthropoda</taxon>
        <taxon>Hexapoda</taxon>
        <taxon>Insecta</taxon>
        <taxon>Pterygota</taxon>
        <taxon>Neoptera</taxon>
        <taxon>Endopterygota</taxon>
        <taxon>Hymenoptera</taxon>
        <taxon>Apocrita</taxon>
        <taxon>Aculeata</taxon>
        <taxon>Formicoidea</taxon>
        <taxon>Formicidae</taxon>
        <taxon>Myrmicinae</taxon>
        <taxon>Cyphomyrmex</taxon>
    </lineage>
</organism>
<dbReference type="GO" id="GO:0005509">
    <property type="term" value="F:calcium ion binding"/>
    <property type="evidence" value="ECO:0007669"/>
    <property type="project" value="InterPro"/>
</dbReference>
<dbReference type="InterPro" id="IPR002048">
    <property type="entry name" value="EF_hand_dom"/>
</dbReference>
<dbReference type="PANTHER" id="PTHR36300">
    <property type="entry name" value="RAW, ISOFORM A"/>
    <property type="match status" value="1"/>
</dbReference>
<dbReference type="AlphaFoldDB" id="A0A151IHL4"/>
<dbReference type="InterPro" id="IPR011992">
    <property type="entry name" value="EF-hand-dom_pair"/>
</dbReference>
<protein>
    <recommendedName>
        <fullName evidence="1">EF-hand domain-containing protein</fullName>
    </recommendedName>
</protein>
<dbReference type="Proteomes" id="UP000078542">
    <property type="component" value="Unassembled WGS sequence"/>
</dbReference>
<accession>A0A151IHL4</accession>
<dbReference type="PANTHER" id="PTHR36300:SF1">
    <property type="entry name" value="RAW, ISOFORM A"/>
    <property type="match status" value="1"/>
</dbReference>
<dbReference type="Gene3D" id="3.40.50.450">
    <property type="match status" value="1"/>
</dbReference>
<dbReference type="GO" id="GO:0005886">
    <property type="term" value="C:plasma membrane"/>
    <property type="evidence" value="ECO:0007669"/>
    <property type="project" value="TreeGrafter"/>
</dbReference>
<dbReference type="OrthoDB" id="6493944at2759"/>
<dbReference type="STRING" id="456900.A0A151IHL4"/>
<reference evidence="2 3" key="1">
    <citation type="submission" date="2016-03" db="EMBL/GenBank/DDBJ databases">
        <title>Cyphomyrmex costatus WGS genome.</title>
        <authorList>
            <person name="Nygaard S."/>
            <person name="Hu H."/>
            <person name="Boomsma J."/>
            <person name="Zhang G."/>
        </authorList>
    </citation>
    <scope>NUCLEOTIDE SEQUENCE [LARGE SCALE GENOMIC DNA]</scope>
    <source>
        <strain evidence="2">MS0001</strain>
        <tissue evidence="2">Whole body</tissue>
    </source>
</reference>
<dbReference type="InterPro" id="IPR039470">
    <property type="entry name" value="Nuc_deoxyri_tr2"/>
</dbReference>
<evidence type="ECO:0000259" key="1">
    <source>
        <dbReference type="PROSITE" id="PS50222"/>
    </source>
</evidence>
<proteinExistence type="predicted"/>
<dbReference type="EMBL" id="KQ977596">
    <property type="protein sequence ID" value="KYN01583.1"/>
    <property type="molecule type" value="Genomic_DNA"/>
</dbReference>
<evidence type="ECO:0000313" key="3">
    <source>
        <dbReference type="Proteomes" id="UP000078542"/>
    </source>
</evidence>
<evidence type="ECO:0000313" key="2">
    <source>
        <dbReference type="EMBL" id="KYN01583.1"/>
    </source>
</evidence>
<keyword evidence="3" id="KW-1185">Reference proteome</keyword>
<dbReference type="Pfam" id="PF15891">
    <property type="entry name" value="Nuc_deoxyri_tr2"/>
    <property type="match status" value="1"/>
</dbReference>
<dbReference type="PROSITE" id="PS50222">
    <property type="entry name" value="EF_HAND_2"/>
    <property type="match status" value="1"/>
</dbReference>
<name>A0A151IHL4_9HYME</name>
<sequence length="503" mass="56956">MLLFLNCLQLYNKLQHDAENYSEYTDAYIMLEEFYIFATELAHLCEQGTTVVPMNASCSLHGDGKGTKHKIGSKRMAYEVFLGGSCNPTTWRSDIAIPTLQNLGITYYNPQVSQWKPELIAQEYEAKQTARVLLFVIDNQTRNSAGIIEAAQLAATRSESLVLVIYPYRQGQAILGETVSTQEYYDLMNGLLVLQYLMERQRIPIFESVSVALHCTSKMLREEINVQDCMNIEDGIKPVRISLTQNGTDAVKLREVFKSMDVNDSGTIKLGEALVMLQSSTMCNNLSVLDLLNTVNKKSEIYRTLIDGFPAKGDPTELRINFEQFCVLASESSWMRMKNNGISCENWTNSFTQEFEKRDIYVGVVSKDLFWLESSAIPLIESMRLSLYRPSLNEYNVRILPQELQKIKNSRLILLIVPQHSRGVTIMALAAHLIGLHAKLVLCVQILPEGSIISDEQLTEQARKDYNRGRMYLSDYATREGVPVFQNIADALQHAIQLVQNPC</sequence>
<gene>
    <name evidence="2" type="ORF">ALC62_07626</name>
</gene>
<feature type="domain" description="EF-hand" evidence="1">
    <location>
        <begin position="248"/>
        <end position="283"/>
    </location>
</feature>
<dbReference type="SUPFAM" id="SSF47473">
    <property type="entry name" value="EF-hand"/>
    <property type="match status" value="1"/>
</dbReference>
<dbReference type="FunFam" id="3.40.50.450:FF:000017">
    <property type="entry name" value="Raw, isoform D"/>
    <property type="match status" value="1"/>
</dbReference>